<accession>A0A7J5BCV7</accession>
<gene>
    <name evidence="5" type="ORF">F8O05_04450</name>
</gene>
<comment type="similarity">
    <text evidence="4">Belongs to the trans-sulfuration enzymes family.</text>
</comment>
<dbReference type="GO" id="GO:0019346">
    <property type="term" value="P:transsulfuration"/>
    <property type="evidence" value="ECO:0007669"/>
    <property type="project" value="InterPro"/>
</dbReference>
<keyword evidence="2 3" id="KW-0663">Pyridoxal phosphate</keyword>
<dbReference type="OrthoDB" id="9780685at2"/>
<protein>
    <submittedName>
        <fullName evidence="5">Cystathionine gamma-lyase</fullName>
        <ecNumber evidence="5">4.4.1.1</ecNumber>
    </submittedName>
</protein>
<dbReference type="InterPro" id="IPR015422">
    <property type="entry name" value="PyrdxlP-dep_Trfase_small"/>
</dbReference>
<dbReference type="PANTHER" id="PTHR11808">
    <property type="entry name" value="TRANS-SULFURATION ENZYME FAMILY MEMBER"/>
    <property type="match status" value="1"/>
</dbReference>
<dbReference type="RefSeq" id="WP_158051548.1">
    <property type="nucleotide sequence ID" value="NZ_WBKB01000002.1"/>
</dbReference>
<dbReference type="Gene3D" id="3.90.1150.10">
    <property type="entry name" value="Aspartate Aminotransferase, domain 1"/>
    <property type="match status" value="1"/>
</dbReference>
<evidence type="ECO:0000313" key="6">
    <source>
        <dbReference type="Proteomes" id="UP000433493"/>
    </source>
</evidence>
<dbReference type="InterPro" id="IPR015424">
    <property type="entry name" value="PyrdxlP-dep_Trfase"/>
</dbReference>
<dbReference type="GO" id="GO:0030170">
    <property type="term" value="F:pyridoxal phosphate binding"/>
    <property type="evidence" value="ECO:0007669"/>
    <property type="project" value="InterPro"/>
</dbReference>
<dbReference type="Pfam" id="PF01053">
    <property type="entry name" value="Cys_Met_Meta_PP"/>
    <property type="match status" value="1"/>
</dbReference>
<dbReference type="EC" id="4.4.1.1" evidence="5"/>
<dbReference type="PIRSF" id="PIRSF001434">
    <property type="entry name" value="CGS"/>
    <property type="match status" value="1"/>
</dbReference>
<keyword evidence="6" id="KW-1185">Reference proteome</keyword>
<dbReference type="GO" id="GO:0005737">
    <property type="term" value="C:cytoplasm"/>
    <property type="evidence" value="ECO:0007669"/>
    <property type="project" value="TreeGrafter"/>
</dbReference>
<name>A0A7J5BCV7_9MICO</name>
<dbReference type="SUPFAM" id="SSF53383">
    <property type="entry name" value="PLP-dependent transferases"/>
    <property type="match status" value="1"/>
</dbReference>
<dbReference type="GO" id="GO:0004123">
    <property type="term" value="F:cystathionine gamma-lyase activity"/>
    <property type="evidence" value="ECO:0007669"/>
    <property type="project" value="TreeGrafter"/>
</dbReference>
<evidence type="ECO:0000256" key="3">
    <source>
        <dbReference type="PIRSR" id="PIRSR001434-2"/>
    </source>
</evidence>
<feature type="modified residue" description="N6-(pyridoxal phosphate)lysine" evidence="3">
    <location>
        <position position="197"/>
    </location>
</feature>
<keyword evidence="5" id="KW-0456">Lyase</keyword>
<dbReference type="PANTHER" id="PTHR11808:SF85">
    <property type="entry name" value="CYSTATHIONINE GAMMA-LYASE-RELATED"/>
    <property type="match status" value="1"/>
</dbReference>
<evidence type="ECO:0000313" key="5">
    <source>
        <dbReference type="EMBL" id="KAB1644045.1"/>
    </source>
</evidence>
<comment type="cofactor">
    <cofactor evidence="1 4">
        <name>pyridoxal 5'-phosphate</name>
        <dbReference type="ChEBI" id="CHEBI:597326"/>
    </cofactor>
</comment>
<dbReference type="GO" id="GO:0019343">
    <property type="term" value="P:cysteine biosynthetic process via cystathionine"/>
    <property type="evidence" value="ECO:0007669"/>
    <property type="project" value="TreeGrafter"/>
</dbReference>
<dbReference type="AlphaFoldDB" id="A0A7J5BCV7"/>
<dbReference type="InterPro" id="IPR015421">
    <property type="entry name" value="PyrdxlP-dep_Trfase_major"/>
</dbReference>
<comment type="caution">
    <text evidence="5">The sequence shown here is derived from an EMBL/GenBank/DDBJ whole genome shotgun (WGS) entry which is preliminary data.</text>
</comment>
<dbReference type="Proteomes" id="UP000433493">
    <property type="component" value="Unassembled WGS sequence"/>
</dbReference>
<reference evidence="5 6" key="1">
    <citation type="submission" date="2019-09" db="EMBL/GenBank/DDBJ databases">
        <title>Phylogeny of genus Pseudoclavibacter and closely related genus.</title>
        <authorList>
            <person name="Li Y."/>
        </authorList>
    </citation>
    <scope>NUCLEOTIDE SEQUENCE [LARGE SCALE GENOMIC DNA]</scope>
    <source>
        <strain evidence="5 6">KCTC 13959</strain>
    </source>
</reference>
<proteinExistence type="inferred from homology"/>
<evidence type="ECO:0000256" key="2">
    <source>
        <dbReference type="ARBA" id="ARBA00022898"/>
    </source>
</evidence>
<dbReference type="Gene3D" id="3.40.640.10">
    <property type="entry name" value="Type I PLP-dependent aspartate aminotransferase-like (Major domain)"/>
    <property type="match status" value="1"/>
</dbReference>
<sequence length="371" mass="39996">MPNAENSSHVAKMLHRRAGTLRPGDPLVPPLVAASAFLLPGEPNAPFGYGRWNTPTWAALETSLSILEDADTVIFPSGMAAIAAVLMTQLEHGDRVLLPSDGYYNTRSMAEKYLTPQGVQIELCATPDYGDKDFTGFKLVFVETPSNPRLDVCEIADVARRAHRAGALVVVDNTTMTVLGQQPLNLGADIVVASDTKALNGHSDALLGHVASRDASVLDAVREWRTLAGGIPGQLEAWLVHRGLESFELRYERMCTSAGLIAERFLEHPAIVDVVYPGLPTHPAREIVARQMSSGGSLVGVTFAHADAAEQFITRAEYVIPATSFGGTHTTAERRARWGDEVAAGFVRLSVGCEPTEVLWQDFAATLQELS</sequence>
<organism evidence="5 6">
    <name type="scientific">Gulosibacter chungangensis</name>
    <dbReference type="NCBI Taxonomy" id="979746"/>
    <lineage>
        <taxon>Bacteria</taxon>
        <taxon>Bacillati</taxon>
        <taxon>Actinomycetota</taxon>
        <taxon>Actinomycetes</taxon>
        <taxon>Micrococcales</taxon>
        <taxon>Microbacteriaceae</taxon>
        <taxon>Gulosibacter</taxon>
    </lineage>
</organism>
<dbReference type="EMBL" id="WBKB01000002">
    <property type="protein sequence ID" value="KAB1644045.1"/>
    <property type="molecule type" value="Genomic_DNA"/>
</dbReference>
<dbReference type="InterPro" id="IPR000277">
    <property type="entry name" value="Cys/Met-Metab_PyrdxlP-dep_enz"/>
</dbReference>
<dbReference type="NCBIfam" id="NF005758">
    <property type="entry name" value="PRK07582.1"/>
    <property type="match status" value="1"/>
</dbReference>
<evidence type="ECO:0000256" key="1">
    <source>
        <dbReference type="ARBA" id="ARBA00001933"/>
    </source>
</evidence>
<evidence type="ECO:0000256" key="4">
    <source>
        <dbReference type="RuleBase" id="RU362118"/>
    </source>
</evidence>